<keyword evidence="4 10" id="KW-1133">Transmembrane helix</keyword>
<dbReference type="GO" id="GO:0005783">
    <property type="term" value="C:endoplasmic reticulum"/>
    <property type="evidence" value="ECO:0007669"/>
    <property type="project" value="TreeGrafter"/>
</dbReference>
<dbReference type="OrthoDB" id="9909019at2759"/>
<dbReference type="EC" id="2.3.1.225" evidence="10"/>
<dbReference type="GO" id="GO:0005794">
    <property type="term" value="C:Golgi apparatus"/>
    <property type="evidence" value="ECO:0007669"/>
    <property type="project" value="TreeGrafter"/>
</dbReference>
<dbReference type="InterPro" id="IPR001594">
    <property type="entry name" value="Palmitoyltrfase_DHHC"/>
</dbReference>
<feature type="transmembrane region" description="Helical" evidence="10">
    <location>
        <begin position="29"/>
        <end position="48"/>
    </location>
</feature>
<protein>
    <recommendedName>
        <fullName evidence="10">Palmitoyltransferase</fullName>
        <ecNumber evidence="10">2.3.1.225</ecNumber>
    </recommendedName>
</protein>
<comment type="subcellular location">
    <subcellularLocation>
        <location evidence="1">Membrane</location>
        <topology evidence="1">Multi-pass membrane protein</topology>
    </subcellularLocation>
</comment>
<comment type="domain">
    <text evidence="10">The DHHC domain is required for palmitoyltransferase activity.</text>
</comment>
<evidence type="ECO:0000256" key="8">
    <source>
        <dbReference type="ARBA" id="ARBA00023315"/>
    </source>
</evidence>
<dbReference type="STRING" id="425264.A0A3G2S6C4"/>
<comment type="similarity">
    <text evidence="10">Belongs to the DHHC palmitoyltransferase family.</text>
</comment>
<evidence type="ECO:0000256" key="5">
    <source>
        <dbReference type="ARBA" id="ARBA00023136"/>
    </source>
</evidence>
<evidence type="ECO:0000256" key="9">
    <source>
        <dbReference type="ARBA" id="ARBA00048048"/>
    </source>
</evidence>
<accession>A0A3G2S6C4</accession>
<keyword evidence="2 10" id="KW-0808">Transferase</keyword>
<name>A0A3G2S6C4_MALR7</name>
<evidence type="ECO:0000313" key="12">
    <source>
        <dbReference type="EMBL" id="AYO42852.1"/>
    </source>
</evidence>
<comment type="catalytic activity">
    <reaction evidence="9 10">
        <text>L-cysteinyl-[protein] + hexadecanoyl-CoA = S-hexadecanoyl-L-cysteinyl-[protein] + CoA</text>
        <dbReference type="Rhea" id="RHEA:36683"/>
        <dbReference type="Rhea" id="RHEA-COMP:10131"/>
        <dbReference type="Rhea" id="RHEA-COMP:11032"/>
        <dbReference type="ChEBI" id="CHEBI:29950"/>
        <dbReference type="ChEBI" id="CHEBI:57287"/>
        <dbReference type="ChEBI" id="CHEBI:57379"/>
        <dbReference type="ChEBI" id="CHEBI:74151"/>
        <dbReference type="EC" id="2.3.1.225"/>
    </reaction>
</comment>
<keyword evidence="13" id="KW-1185">Reference proteome</keyword>
<feature type="transmembrane region" description="Helical" evidence="10">
    <location>
        <begin position="60"/>
        <end position="81"/>
    </location>
</feature>
<dbReference type="Pfam" id="PF01529">
    <property type="entry name" value="DHHC"/>
    <property type="match status" value="1"/>
</dbReference>
<feature type="domain" description="Palmitoyltransferase DHHC" evidence="11">
    <location>
        <begin position="139"/>
        <end position="275"/>
    </location>
</feature>
<dbReference type="EMBL" id="CP033150">
    <property type="protein sequence ID" value="AYO42852.1"/>
    <property type="molecule type" value="Genomic_DNA"/>
</dbReference>
<keyword evidence="6" id="KW-0564">Palmitate</keyword>
<dbReference type="VEuPathDB" id="FungiDB:DNF11_1902"/>
<dbReference type="PROSITE" id="PS50216">
    <property type="entry name" value="DHHC"/>
    <property type="match status" value="1"/>
</dbReference>
<gene>
    <name evidence="12" type="primary">erf2</name>
    <name evidence="12" type="ORF">DNF11_1902</name>
</gene>
<sequence>MTPRHLVSGAGNTLSLCRNRIIVSKDAPWAFFITGGLLTAGPACWLAWEAPYLSSAVSVAPVVLFVYFWLSSLVSMVKAALMNPGILPRQLDAVPDAAPTDASFDIERPVDRPQDRLIEMRRVDDGGDGTLGTMTSIPSVWCTTCHMYRPPRTSHCRSCNNCVDTLDHHCIFLNACIGRRNYTTFYAFLVHTALLLLIGMVGCILKLYYIASPKTSKQGRPQAHPSRGFVHALKTTPESAVFFFLSFVWTIPVMCLWIYHTWLILQNRTTVEQIRLESTGSMYDVHRSRSGYWADDHACLRAVSRYMIHLRNAMVPKEFSMPMPRALQSNRTRPPRRTRAPFQRRNPIMNALHVLSRPVPPVSTSWYPQRPPSLVQ</sequence>
<dbReference type="GO" id="GO:0006612">
    <property type="term" value="P:protein targeting to membrane"/>
    <property type="evidence" value="ECO:0007669"/>
    <property type="project" value="TreeGrafter"/>
</dbReference>
<evidence type="ECO:0000256" key="7">
    <source>
        <dbReference type="ARBA" id="ARBA00023288"/>
    </source>
</evidence>
<evidence type="ECO:0000256" key="2">
    <source>
        <dbReference type="ARBA" id="ARBA00022679"/>
    </source>
</evidence>
<dbReference type="GO" id="GO:0019706">
    <property type="term" value="F:protein-cysteine S-palmitoyltransferase activity"/>
    <property type="evidence" value="ECO:0007669"/>
    <property type="project" value="UniProtKB-EC"/>
</dbReference>
<dbReference type="Proteomes" id="UP000269793">
    <property type="component" value="Chromosome III"/>
</dbReference>
<dbReference type="AlphaFoldDB" id="A0A3G2S6C4"/>
<organism evidence="12 13">
    <name type="scientific">Malassezia restricta (strain ATCC 96810 / NBRC 103918 / CBS 7877)</name>
    <name type="common">Seborrheic dermatitis infection agent</name>
    <dbReference type="NCBI Taxonomy" id="425264"/>
    <lineage>
        <taxon>Eukaryota</taxon>
        <taxon>Fungi</taxon>
        <taxon>Dikarya</taxon>
        <taxon>Basidiomycota</taxon>
        <taxon>Ustilaginomycotina</taxon>
        <taxon>Malasseziomycetes</taxon>
        <taxon>Malasseziales</taxon>
        <taxon>Malasseziaceae</taxon>
        <taxon>Malassezia</taxon>
    </lineage>
</organism>
<keyword evidence="5 10" id="KW-0472">Membrane</keyword>
<evidence type="ECO:0000313" key="13">
    <source>
        <dbReference type="Proteomes" id="UP000269793"/>
    </source>
</evidence>
<keyword evidence="8 10" id="KW-0012">Acyltransferase</keyword>
<feature type="transmembrane region" description="Helical" evidence="10">
    <location>
        <begin position="185"/>
        <end position="211"/>
    </location>
</feature>
<dbReference type="PANTHER" id="PTHR22883">
    <property type="entry name" value="ZINC FINGER DHHC DOMAIN CONTAINING PROTEIN"/>
    <property type="match status" value="1"/>
</dbReference>
<dbReference type="InterPro" id="IPR039859">
    <property type="entry name" value="PFA4/ZDH16/20/ERF2-like"/>
</dbReference>
<dbReference type="GO" id="GO:0016020">
    <property type="term" value="C:membrane"/>
    <property type="evidence" value="ECO:0007669"/>
    <property type="project" value="UniProtKB-SubCell"/>
</dbReference>
<feature type="transmembrane region" description="Helical" evidence="10">
    <location>
        <begin position="240"/>
        <end position="259"/>
    </location>
</feature>
<keyword evidence="7" id="KW-0449">Lipoprotein</keyword>
<reference evidence="12 13" key="1">
    <citation type="submission" date="2018-10" db="EMBL/GenBank/DDBJ databases">
        <title>Complete genome sequence of Malassezia restricta CBS 7877.</title>
        <authorList>
            <person name="Morand S.C."/>
            <person name="Bertignac M."/>
            <person name="Iltis A."/>
            <person name="Kolder I."/>
            <person name="Pirovano W."/>
            <person name="Jourdain R."/>
            <person name="Clavaud C."/>
        </authorList>
    </citation>
    <scope>NUCLEOTIDE SEQUENCE [LARGE SCALE GENOMIC DNA]</scope>
    <source>
        <strain evidence="12 13">CBS 7877</strain>
    </source>
</reference>
<keyword evidence="3 10" id="KW-0812">Transmembrane</keyword>
<evidence type="ECO:0000256" key="6">
    <source>
        <dbReference type="ARBA" id="ARBA00023139"/>
    </source>
</evidence>
<dbReference type="PANTHER" id="PTHR22883:SF488">
    <property type="entry name" value="PALMITOYLTRANSFERASE"/>
    <property type="match status" value="1"/>
</dbReference>
<evidence type="ECO:0000259" key="11">
    <source>
        <dbReference type="Pfam" id="PF01529"/>
    </source>
</evidence>
<proteinExistence type="inferred from homology"/>
<evidence type="ECO:0000256" key="10">
    <source>
        <dbReference type="RuleBase" id="RU079119"/>
    </source>
</evidence>
<evidence type="ECO:0000256" key="3">
    <source>
        <dbReference type="ARBA" id="ARBA00022692"/>
    </source>
</evidence>
<evidence type="ECO:0000256" key="1">
    <source>
        <dbReference type="ARBA" id="ARBA00004141"/>
    </source>
</evidence>
<evidence type="ECO:0000256" key="4">
    <source>
        <dbReference type="ARBA" id="ARBA00022989"/>
    </source>
</evidence>